<keyword evidence="3" id="KW-1185">Reference proteome</keyword>
<evidence type="ECO:0000256" key="1">
    <source>
        <dbReference type="SAM" id="SignalP"/>
    </source>
</evidence>
<proteinExistence type="predicted"/>
<gene>
    <name evidence="2" type="ORF">FCM35_KLT19643</name>
</gene>
<feature type="chain" id="PRO_5032371082" evidence="1">
    <location>
        <begin position="28"/>
        <end position="58"/>
    </location>
</feature>
<evidence type="ECO:0000313" key="3">
    <source>
        <dbReference type="Proteomes" id="UP000623129"/>
    </source>
</evidence>
<reference evidence="2" key="1">
    <citation type="submission" date="2020-01" db="EMBL/GenBank/DDBJ databases">
        <title>Genome sequence of Kobresia littledalei, the first chromosome-level genome in the family Cyperaceae.</title>
        <authorList>
            <person name="Qu G."/>
        </authorList>
    </citation>
    <scope>NUCLEOTIDE SEQUENCE</scope>
    <source>
        <strain evidence="2">C.B.Clarke</strain>
        <tissue evidence="2">Leaf</tissue>
    </source>
</reference>
<comment type="caution">
    <text evidence="2">The sequence shown here is derived from an EMBL/GenBank/DDBJ whole genome shotgun (WGS) entry which is preliminary data.</text>
</comment>
<keyword evidence="1" id="KW-0732">Signal</keyword>
<organism evidence="2 3">
    <name type="scientific">Carex littledalei</name>
    <dbReference type="NCBI Taxonomy" id="544730"/>
    <lineage>
        <taxon>Eukaryota</taxon>
        <taxon>Viridiplantae</taxon>
        <taxon>Streptophyta</taxon>
        <taxon>Embryophyta</taxon>
        <taxon>Tracheophyta</taxon>
        <taxon>Spermatophyta</taxon>
        <taxon>Magnoliopsida</taxon>
        <taxon>Liliopsida</taxon>
        <taxon>Poales</taxon>
        <taxon>Cyperaceae</taxon>
        <taxon>Cyperoideae</taxon>
        <taxon>Cariceae</taxon>
        <taxon>Carex</taxon>
        <taxon>Carex subgen. Euthyceras</taxon>
    </lineage>
</organism>
<sequence length="58" mass="6581">MAENLFAAQASLLLFMLLMVASLQVDASIISFEESEPIHRKLNKTKSETDEEHVPFQM</sequence>
<dbReference type="EMBL" id="SWLB01000008">
    <property type="protein sequence ID" value="KAF3335136.1"/>
    <property type="molecule type" value="Genomic_DNA"/>
</dbReference>
<protein>
    <submittedName>
        <fullName evidence="2">Uncharacterized protein</fullName>
    </submittedName>
</protein>
<dbReference type="AlphaFoldDB" id="A0A833RFJ9"/>
<evidence type="ECO:0000313" key="2">
    <source>
        <dbReference type="EMBL" id="KAF3335136.1"/>
    </source>
</evidence>
<dbReference type="Proteomes" id="UP000623129">
    <property type="component" value="Unassembled WGS sequence"/>
</dbReference>
<feature type="signal peptide" evidence="1">
    <location>
        <begin position="1"/>
        <end position="27"/>
    </location>
</feature>
<name>A0A833RFJ9_9POAL</name>
<accession>A0A833RFJ9</accession>